<organism evidence="1 2">
    <name type="scientific">Vallitalea maricola</name>
    <dbReference type="NCBI Taxonomy" id="3074433"/>
    <lineage>
        <taxon>Bacteria</taxon>
        <taxon>Bacillati</taxon>
        <taxon>Bacillota</taxon>
        <taxon>Clostridia</taxon>
        <taxon>Lachnospirales</taxon>
        <taxon>Vallitaleaceae</taxon>
        <taxon>Vallitalea</taxon>
    </lineage>
</organism>
<name>A0ACB5UNG9_9FIRM</name>
<evidence type="ECO:0000313" key="2">
    <source>
        <dbReference type="Proteomes" id="UP001374599"/>
    </source>
</evidence>
<dbReference type="Proteomes" id="UP001374599">
    <property type="component" value="Unassembled WGS sequence"/>
</dbReference>
<keyword evidence="2" id="KW-1185">Reference proteome</keyword>
<gene>
    <name evidence="1" type="ORF">AN2V17_34020</name>
</gene>
<accession>A0ACB5UNG9</accession>
<sequence length="298" mass="33830">MNENTNTINEDIPSKGKSCFIVTPIGKENSDIRRAAEGVIDSVIIPALIENGYDETEIKVAHRISKSGSINNQIIESIIAADMVIVNLTTLNPNVMYELAVRDAILKPAILICEEGTSLPFDVTEQRTIFYKNDMFGVQELKHILNDFLLNVPQEVDNPITRGVGRMKLLQEENVKSKEPWEYIIDKLDQLSNRTINPPAIIPESTKLSSFGIEFKIIDDTNILVIKDLIEQSVTNILIGMFNNIYVDVEVLLQTKAHVCFIKFNKFLECEFKAQLRIFIKKLNQELNGKVEFIMPYI</sequence>
<comment type="caution">
    <text evidence="1">The sequence shown here is derived from an EMBL/GenBank/DDBJ whole genome shotgun (WGS) entry which is preliminary data.</text>
</comment>
<proteinExistence type="predicted"/>
<evidence type="ECO:0000313" key="1">
    <source>
        <dbReference type="EMBL" id="GMQ64165.1"/>
    </source>
</evidence>
<reference evidence="1" key="1">
    <citation type="submission" date="2023-09" db="EMBL/GenBank/DDBJ databases">
        <title>Vallitalea sediminicola and Vallitalea maricola sp. nov., anaerobic bacteria isolated from marine sediment.</title>
        <authorList>
            <person name="Hirano S."/>
            <person name="Maeda A."/>
            <person name="Terahara T."/>
            <person name="Mori K."/>
            <person name="Hamada M."/>
            <person name="Matsumoto R."/>
            <person name="Kobayashi T."/>
        </authorList>
    </citation>
    <scope>NUCLEOTIDE SEQUENCE</scope>
    <source>
        <strain evidence="1">AN17-2</strain>
    </source>
</reference>
<protein>
    <submittedName>
        <fullName evidence="1">Uncharacterized protein</fullName>
    </submittedName>
</protein>
<dbReference type="EMBL" id="BTPU01000061">
    <property type="protein sequence ID" value="GMQ64165.1"/>
    <property type="molecule type" value="Genomic_DNA"/>
</dbReference>